<feature type="region of interest" description="Disordered" evidence="1">
    <location>
        <begin position="26"/>
        <end position="49"/>
    </location>
</feature>
<reference evidence="2 3" key="1">
    <citation type="submission" date="2019-05" db="EMBL/GenBank/DDBJ databases">
        <title>Another draft genome of Portunus trituberculatus and its Hox gene families provides insights of decapod evolution.</title>
        <authorList>
            <person name="Jeong J.-H."/>
            <person name="Song I."/>
            <person name="Kim S."/>
            <person name="Choi T."/>
            <person name="Kim D."/>
            <person name="Ryu S."/>
            <person name="Kim W."/>
        </authorList>
    </citation>
    <scope>NUCLEOTIDE SEQUENCE [LARGE SCALE GENOMIC DNA]</scope>
    <source>
        <tissue evidence="2">Muscle</tissue>
    </source>
</reference>
<feature type="compositionally biased region" description="Polar residues" evidence="1">
    <location>
        <begin position="38"/>
        <end position="49"/>
    </location>
</feature>
<sequence>MTNCVSSTQAVLCAIRYILTVIQGGAGEGQTGETPGQVSTTHLQGSTATQSLALDQQQGSVWRGGRLAGRLDACDHQDSGQVKCCGDPESQEVWAGQQEMFDGLRVALHQGQRTSGDRRKHR</sequence>
<evidence type="ECO:0000313" key="2">
    <source>
        <dbReference type="EMBL" id="MPC39362.1"/>
    </source>
</evidence>
<evidence type="ECO:0000256" key="1">
    <source>
        <dbReference type="SAM" id="MobiDB-lite"/>
    </source>
</evidence>
<organism evidence="2 3">
    <name type="scientific">Portunus trituberculatus</name>
    <name type="common">Swimming crab</name>
    <name type="synonym">Neptunus trituberculatus</name>
    <dbReference type="NCBI Taxonomy" id="210409"/>
    <lineage>
        <taxon>Eukaryota</taxon>
        <taxon>Metazoa</taxon>
        <taxon>Ecdysozoa</taxon>
        <taxon>Arthropoda</taxon>
        <taxon>Crustacea</taxon>
        <taxon>Multicrustacea</taxon>
        <taxon>Malacostraca</taxon>
        <taxon>Eumalacostraca</taxon>
        <taxon>Eucarida</taxon>
        <taxon>Decapoda</taxon>
        <taxon>Pleocyemata</taxon>
        <taxon>Brachyura</taxon>
        <taxon>Eubrachyura</taxon>
        <taxon>Portunoidea</taxon>
        <taxon>Portunidae</taxon>
        <taxon>Portuninae</taxon>
        <taxon>Portunus</taxon>
    </lineage>
</organism>
<proteinExistence type="predicted"/>
<dbReference type="EMBL" id="VSRR010004340">
    <property type="protein sequence ID" value="MPC39362.1"/>
    <property type="molecule type" value="Genomic_DNA"/>
</dbReference>
<dbReference type="Proteomes" id="UP000324222">
    <property type="component" value="Unassembled WGS sequence"/>
</dbReference>
<gene>
    <name evidence="2" type="ORF">E2C01_032896</name>
</gene>
<dbReference type="AlphaFoldDB" id="A0A5B7EYN8"/>
<accession>A0A5B7EYN8</accession>
<protein>
    <submittedName>
        <fullName evidence="2">Uncharacterized protein</fullName>
    </submittedName>
</protein>
<comment type="caution">
    <text evidence="2">The sequence shown here is derived from an EMBL/GenBank/DDBJ whole genome shotgun (WGS) entry which is preliminary data.</text>
</comment>
<evidence type="ECO:0000313" key="3">
    <source>
        <dbReference type="Proteomes" id="UP000324222"/>
    </source>
</evidence>
<name>A0A5B7EYN8_PORTR</name>
<keyword evidence="3" id="KW-1185">Reference proteome</keyword>